<dbReference type="InterPro" id="IPR036661">
    <property type="entry name" value="Luciferase-like_sf"/>
</dbReference>
<keyword evidence="2" id="KW-0288">FMN</keyword>
<evidence type="ECO:0000313" key="7">
    <source>
        <dbReference type="EMBL" id="GAA1854189.1"/>
    </source>
</evidence>
<proteinExistence type="inferred from homology"/>
<dbReference type="RefSeq" id="WP_344418448.1">
    <property type="nucleotide sequence ID" value="NZ_BAAAQK010000012.1"/>
</dbReference>
<dbReference type="NCBIfam" id="TIGR03860">
    <property type="entry name" value="FMN_nitrolo"/>
    <property type="match status" value="1"/>
</dbReference>
<dbReference type="EMBL" id="BAAAQK010000012">
    <property type="protein sequence ID" value="GAA1854189.1"/>
    <property type="molecule type" value="Genomic_DNA"/>
</dbReference>
<dbReference type="InterPro" id="IPR011251">
    <property type="entry name" value="Luciferase-like_dom"/>
</dbReference>
<dbReference type="PANTHER" id="PTHR30011:SF16">
    <property type="entry name" value="C2H2 FINGER DOMAIN TRANSCRIPTION FACTOR (EUROFUNG)-RELATED"/>
    <property type="match status" value="1"/>
</dbReference>
<name>A0ABN2N8Z2_9PSEU</name>
<keyword evidence="8" id="KW-1185">Reference proteome</keyword>
<sequence length="436" mass="48848">MTGPDMFHLGWFGSFIPTTWQSGWDGTDAGRWMDGTFYVDKVRTLERACFDFILFEDSSMVSDVYGGSSEATLKRGGWAPKGDPVALAPILARATEHIGISVTMSTSFYPPWMLARSVATLDHMSRGRIGWNIVTSSEDLAARNFGMDALPPHDERYARADEYVDLVTRLWDSWDADALVMDRERGVYVDHTKVRPIDFVGKYYKSRGPLNTLRPPQGRPVLTQAGGSPAGRQFASRYADMVMALPKGVPAMKEYRDDIRMRVAAEGRDPDQTKVMYVVSPILGETHQHALDRKAAKDEAVRQHPEGQLIGWSGSMEIDFSTFDLDKPLPDDVATNGHQSTLANFRKWAGDRTLREACVAYRTESMELIGTPDEVAAQMGEAMEEVGGDGFLIWNQPHNRRYIGEIADGLVPALQNRGLMRTGYTHEHFRDNLLEF</sequence>
<dbReference type="InterPro" id="IPR051260">
    <property type="entry name" value="Diverse_substr_monoxygenases"/>
</dbReference>
<dbReference type="GO" id="GO:0004497">
    <property type="term" value="F:monooxygenase activity"/>
    <property type="evidence" value="ECO:0007669"/>
    <property type="project" value="UniProtKB-KW"/>
</dbReference>
<evidence type="ECO:0000259" key="6">
    <source>
        <dbReference type="Pfam" id="PF00296"/>
    </source>
</evidence>
<evidence type="ECO:0000313" key="8">
    <source>
        <dbReference type="Proteomes" id="UP001500449"/>
    </source>
</evidence>
<evidence type="ECO:0000256" key="4">
    <source>
        <dbReference type="ARBA" id="ARBA00023033"/>
    </source>
</evidence>
<dbReference type="SUPFAM" id="SSF51679">
    <property type="entry name" value="Bacterial luciferase-like"/>
    <property type="match status" value="1"/>
</dbReference>
<dbReference type="PANTHER" id="PTHR30011">
    <property type="entry name" value="ALKANESULFONATE MONOOXYGENASE-RELATED"/>
    <property type="match status" value="1"/>
</dbReference>
<keyword evidence="4 7" id="KW-0503">Monooxygenase</keyword>
<protein>
    <submittedName>
        <fullName evidence="7">NtaA/DmoA family FMN-dependent monooxygenase</fullName>
    </submittedName>
</protein>
<evidence type="ECO:0000256" key="3">
    <source>
        <dbReference type="ARBA" id="ARBA00023002"/>
    </source>
</evidence>
<comment type="similarity">
    <text evidence="5">Belongs to the NtaA/SnaA/DszA monooxygenase family.</text>
</comment>
<keyword evidence="1" id="KW-0285">Flavoprotein</keyword>
<gene>
    <name evidence="7" type="ORF">GCM10009836_37810</name>
</gene>
<keyword evidence="3" id="KW-0560">Oxidoreductase</keyword>
<dbReference type="Pfam" id="PF00296">
    <property type="entry name" value="Bac_luciferase"/>
    <property type="match status" value="1"/>
</dbReference>
<evidence type="ECO:0000256" key="2">
    <source>
        <dbReference type="ARBA" id="ARBA00022643"/>
    </source>
</evidence>
<dbReference type="Gene3D" id="3.20.20.30">
    <property type="entry name" value="Luciferase-like domain"/>
    <property type="match status" value="1"/>
</dbReference>
<evidence type="ECO:0000256" key="1">
    <source>
        <dbReference type="ARBA" id="ARBA00022630"/>
    </source>
</evidence>
<feature type="domain" description="Luciferase-like" evidence="6">
    <location>
        <begin position="23"/>
        <end position="389"/>
    </location>
</feature>
<reference evidence="7 8" key="1">
    <citation type="journal article" date="2019" name="Int. J. Syst. Evol. Microbiol.">
        <title>The Global Catalogue of Microorganisms (GCM) 10K type strain sequencing project: providing services to taxonomists for standard genome sequencing and annotation.</title>
        <authorList>
            <consortium name="The Broad Institute Genomics Platform"/>
            <consortium name="The Broad Institute Genome Sequencing Center for Infectious Disease"/>
            <person name="Wu L."/>
            <person name="Ma J."/>
        </authorList>
    </citation>
    <scope>NUCLEOTIDE SEQUENCE [LARGE SCALE GENOMIC DNA]</scope>
    <source>
        <strain evidence="7 8">JCM 16009</strain>
    </source>
</reference>
<comment type="caution">
    <text evidence="7">The sequence shown here is derived from an EMBL/GenBank/DDBJ whole genome shotgun (WGS) entry which is preliminary data.</text>
</comment>
<evidence type="ECO:0000256" key="5">
    <source>
        <dbReference type="ARBA" id="ARBA00033748"/>
    </source>
</evidence>
<dbReference type="Proteomes" id="UP001500449">
    <property type="component" value="Unassembled WGS sequence"/>
</dbReference>
<dbReference type="PIRSF" id="PIRSF000337">
    <property type="entry name" value="NTA_MOA"/>
    <property type="match status" value="1"/>
</dbReference>
<organism evidence="7 8">
    <name type="scientific">Pseudonocardia ailaonensis</name>
    <dbReference type="NCBI Taxonomy" id="367279"/>
    <lineage>
        <taxon>Bacteria</taxon>
        <taxon>Bacillati</taxon>
        <taxon>Actinomycetota</taxon>
        <taxon>Actinomycetes</taxon>
        <taxon>Pseudonocardiales</taxon>
        <taxon>Pseudonocardiaceae</taxon>
        <taxon>Pseudonocardia</taxon>
    </lineage>
</organism>
<dbReference type="InterPro" id="IPR016215">
    <property type="entry name" value="NTA_MOA"/>
</dbReference>
<accession>A0ABN2N8Z2</accession>